<evidence type="ECO:0000313" key="4">
    <source>
        <dbReference type="Proteomes" id="UP000095395"/>
    </source>
</evidence>
<dbReference type="RefSeq" id="WP_055302101.1">
    <property type="nucleotide sequence ID" value="NZ_CYYR01000011.1"/>
</dbReference>
<name>A0A174BGV6_9FIRM</name>
<accession>A0A174BGV6</accession>
<organism evidence="3 4">
    <name type="scientific">Roseburia inulinivorans</name>
    <dbReference type="NCBI Taxonomy" id="360807"/>
    <lineage>
        <taxon>Bacteria</taxon>
        <taxon>Bacillati</taxon>
        <taxon>Bacillota</taxon>
        <taxon>Clostridia</taxon>
        <taxon>Lachnospirales</taxon>
        <taxon>Lachnospiraceae</taxon>
        <taxon>Roseburia</taxon>
    </lineage>
</organism>
<dbReference type="Gene3D" id="3.30.750.140">
    <property type="match status" value="1"/>
</dbReference>
<dbReference type="Pfam" id="PF02120">
    <property type="entry name" value="Flg_hook"/>
    <property type="match status" value="1"/>
</dbReference>
<evidence type="ECO:0000256" key="1">
    <source>
        <dbReference type="SAM" id="Coils"/>
    </source>
</evidence>
<keyword evidence="3" id="KW-0969">Cilium</keyword>
<dbReference type="AlphaFoldDB" id="A0A174BGV6"/>
<keyword evidence="3" id="KW-0282">Flagellum</keyword>
<feature type="domain" description="Flagellar hook-length control protein-like C-terminal" evidence="2">
    <location>
        <begin position="529"/>
        <end position="594"/>
    </location>
</feature>
<protein>
    <submittedName>
        <fullName evidence="3">Flagellar hook-length control protein FliK</fullName>
    </submittedName>
</protein>
<dbReference type="InterPro" id="IPR021136">
    <property type="entry name" value="Flagellar_hook_control-like_C"/>
</dbReference>
<sequence length="631" mass="68666">MHISDMLGQYNRNISSGTEELKAASGMQKVVSTMEELSSGSVFEGTVSSVKNGKVTLALSDGQTITARLSGKVPLSQGTPMFFQVKSNDGATIEIKPYTGAGSGGNPILTNALTEGTVPVTERNLAMVDAMMKEQMPIDKQSLLNMARIANMNPGVDITTVVSMTKLGIPVSPEMAAQFANYMTDEHAILQEMDQAMNELADLAGSSDLTPDQAVQMNQKIVTILLPEQTVTGAPVNAEGQIETGGQTTAEGQIVTGGQITAEGQIVTGGQTTAEGQIVTGGQTTAEGQILTDGRLGAEEQTVNGEQTTTAGQAIQEGTGGQALGEVLSDQQFSSLGRLLQNIPSLVESTKLFPEAMEQDIFIDTLEDESVAQNLMTEDAAWKAADGKTALDRNLTVSDFLRTVSQLLSENNGAASQSIQKLFGSDAYKSLLRNVMEQQWLIQPEALKQEKKISQLYEKLEQQMRQVEDALKEAGITKTRFPETATEVRGNIEFMNQLNQAYTYVQVPLKLSGQNANGELYVYTNKKNLRDPDAELSAFLHLDLEHLGSTDVSVKMQHRNVKTNFYMADDASYDLVEKYLPILEQKLKDKGYQCTITMTKEEKKVSFGDDFLRKDMPQTGTLHRYSFDVRA</sequence>
<dbReference type="InterPro" id="IPR038610">
    <property type="entry name" value="FliK-like_C_sf"/>
</dbReference>
<keyword evidence="3" id="KW-0966">Cell projection</keyword>
<gene>
    <name evidence="3" type="ORF">ERS852392_01870</name>
</gene>
<dbReference type="Proteomes" id="UP000095395">
    <property type="component" value="Unassembled WGS sequence"/>
</dbReference>
<feature type="coiled-coil region" evidence="1">
    <location>
        <begin position="446"/>
        <end position="477"/>
    </location>
</feature>
<reference evidence="3 4" key="1">
    <citation type="submission" date="2015-09" db="EMBL/GenBank/DDBJ databases">
        <authorList>
            <consortium name="Pathogen Informatics"/>
        </authorList>
    </citation>
    <scope>NUCLEOTIDE SEQUENCE [LARGE SCALE GENOMIC DNA]</scope>
    <source>
        <strain evidence="3 4">2789STDY5608835</strain>
    </source>
</reference>
<evidence type="ECO:0000259" key="2">
    <source>
        <dbReference type="Pfam" id="PF02120"/>
    </source>
</evidence>
<keyword evidence="1" id="KW-0175">Coiled coil</keyword>
<proteinExistence type="predicted"/>
<evidence type="ECO:0000313" key="3">
    <source>
        <dbReference type="EMBL" id="CUN98868.1"/>
    </source>
</evidence>
<dbReference type="EMBL" id="CYYR01000011">
    <property type="protein sequence ID" value="CUN98868.1"/>
    <property type="molecule type" value="Genomic_DNA"/>
</dbReference>